<keyword evidence="3" id="KW-0804">Transcription</keyword>
<dbReference type="GO" id="GO:0003677">
    <property type="term" value="F:DNA binding"/>
    <property type="evidence" value="ECO:0007669"/>
    <property type="project" value="UniProtKB-KW"/>
</dbReference>
<dbReference type="Proteomes" id="UP000027466">
    <property type="component" value="Unassembled WGS sequence"/>
</dbReference>
<keyword evidence="6" id="KW-1185">Reference proteome</keyword>
<dbReference type="PANTHER" id="PTHR33204">
    <property type="entry name" value="TRANSCRIPTIONAL REGULATOR, MARR FAMILY"/>
    <property type="match status" value="1"/>
</dbReference>
<dbReference type="Gene3D" id="1.10.10.10">
    <property type="entry name" value="Winged helix-like DNA-binding domain superfamily/Winged helix DNA-binding domain"/>
    <property type="match status" value="1"/>
</dbReference>
<accession>A0A069PYE6</accession>
<evidence type="ECO:0000256" key="1">
    <source>
        <dbReference type="ARBA" id="ARBA00023015"/>
    </source>
</evidence>
<comment type="caution">
    <text evidence="5">The sequence shown here is derived from an EMBL/GenBank/DDBJ whole genome shotgun (WGS) entry which is preliminary data.</text>
</comment>
<evidence type="ECO:0000313" key="6">
    <source>
        <dbReference type="Proteomes" id="UP000027466"/>
    </source>
</evidence>
<dbReference type="Pfam" id="PF01638">
    <property type="entry name" value="HxlR"/>
    <property type="match status" value="1"/>
</dbReference>
<organism evidence="5 6">
    <name type="scientific">Caballeronia glathei</name>
    <dbReference type="NCBI Taxonomy" id="60547"/>
    <lineage>
        <taxon>Bacteria</taxon>
        <taxon>Pseudomonadati</taxon>
        <taxon>Pseudomonadota</taxon>
        <taxon>Betaproteobacteria</taxon>
        <taxon>Burkholderiales</taxon>
        <taxon>Burkholderiaceae</taxon>
        <taxon>Caballeronia</taxon>
    </lineage>
</organism>
<evidence type="ECO:0000256" key="3">
    <source>
        <dbReference type="ARBA" id="ARBA00023163"/>
    </source>
</evidence>
<proteinExistence type="predicted"/>
<dbReference type="InterPro" id="IPR036390">
    <property type="entry name" value="WH_DNA-bd_sf"/>
</dbReference>
<feature type="domain" description="HTH hxlR-type" evidence="4">
    <location>
        <begin position="16"/>
        <end position="115"/>
    </location>
</feature>
<keyword evidence="2" id="KW-0238">DNA-binding</keyword>
<sequence length="137" mass="15826">MGKQVNYAQGHNTGDFELAREIHFRLGDRWTAEVAAALGDRCMRFKELYRSVDGISQRMLVVTLRHLERDGLMTRRIYPTVPPRVDYERSALGRSLKEAIGPIARWAATNRQKIEESRRYFDMNVRKAGASPNTRQC</sequence>
<dbReference type="AlphaFoldDB" id="A0A069PYE6"/>
<dbReference type="RefSeq" id="WP_051672461.1">
    <property type="nucleotide sequence ID" value="NZ_CADFFX010000022.1"/>
</dbReference>
<dbReference type="PROSITE" id="PS51118">
    <property type="entry name" value="HTH_HXLR"/>
    <property type="match status" value="1"/>
</dbReference>
<name>A0A069PYE6_9BURK</name>
<evidence type="ECO:0000259" key="4">
    <source>
        <dbReference type="PROSITE" id="PS51118"/>
    </source>
</evidence>
<keyword evidence="1" id="KW-0805">Transcription regulation</keyword>
<dbReference type="SUPFAM" id="SSF46785">
    <property type="entry name" value="Winged helix' DNA-binding domain"/>
    <property type="match status" value="1"/>
</dbReference>
<gene>
    <name evidence="5" type="ORF">BG61_08770</name>
</gene>
<protein>
    <submittedName>
        <fullName evidence="5">Transcriptional regulator</fullName>
    </submittedName>
</protein>
<dbReference type="EMBL" id="JFHC01000016">
    <property type="protein sequence ID" value="KDR42431.1"/>
    <property type="molecule type" value="Genomic_DNA"/>
</dbReference>
<dbReference type="InterPro" id="IPR002577">
    <property type="entry name" value="HTH_HxlR"/>
</dbReference>
<reference evidence="5 6" key="1">
    <citation type="submission" date="2014-03" db="EMBL/GenBank/DDBJ databases">
        <title>Draft Genome Sequences of Four Burkholderia Strains.</title>
        <authorList>
            <person name="Liu X.Y."/>
            <person name="Li C.X."/>
            <person name="Xu J.H."/>
        </authorList>
    </citation>
    <scope>NUCLEOTIDE SEQUENCE [LARGE SCALE GENOMIC DNA]</scope>
    <source>
        <strain evidence="5 6">DSM 50014</strain>
    </source>
</reference>
<dbReference type="STRING" id="60547.GCA_000751215_05506"/>
<evidence type="ECO:0000313" key="5">
    <source>
        <dbReference type="EMBL" id="KDR42431.1"/>
    </source>
</evidence>
<dbReference type="PANTHER" id="PTHR33204:SF39">
    <property type="entry name" value="TRANSCRIPTIONAL REGULATORY PROTEIN"/>
    <property type="match status" value="1"/>
</dbReference>
<dbReference type="InterPro" id="IPR036388">
    <property type="entry name" value="WH-like_DNA-bd_sf"/>
</dbReference>
<evidence type="ECO:0000256" key="2">
    <source>
        <dbReference type="ARBA" id="ARBA00023125"/>
    </source>
</evidence>